<reference evidence="1 2" key="1">
    <citation type="submission" date="2017-03" db="EMBL/GenBank/DDBJ databases">
        <title>Widespread Adenine N6-methylation of Active Genes in Fungi.</title>
        <authorList>
            <consortium name="DOE Joint Genome Institute"/>
            <person name="Mondo S.J."/>
            <person name="Dannebaum R.O."/>
            <person name="Kuo R.C."/>
            <person name="Louie K.B."/>
            <person name="Bewick A.J."/>
            <person name="Labutti K."/>
            <person name="Haridas S."/>
            <person name="Kuo A."/>
            <person name="Salamov A."/>
            <person name="Ahrendt S.R."/>
            <person name="Lau R."/>
            <person name="Bowen B.P."/>
            <person name="Lipzen A."/>
            <person name="Sullivan W."/>
            <person name="Andreopoulos W.B."/>
            <person name="Clum A."/>
            <person name="Lindquist E."/>
            <person name="Daum C."/>
            <person name="Northen T.R."/>
            <person name="Ramamoorthy G."/>
            <person name="Schmitz R.J."/>
            <person name="Gryganskyi A."/>
            <person name="Culley D."/>
            <person name="Magnuson J."/>
            <person name="James T.Y."/>
            <person name="O'Malley M.A."/>
            <person name="Stajich J.E."/>
            <person name="Spatafora J.W."/>
            <person name="Visel A."/>
            <person name="Grigoriev I.V."/>
        </authorList>
    </citation>
    <scope>NUCLEOTIDE SEQUENCE [LARGE SCALE GENOMIC DNA]</scope>
    <source>
        <strain evidence="1 2">NRRL Y-17943</strain>
    </source>
</reference>
<sequence>MSELAGSSINATNDGSLAMQLLTAKDDPIARATETQRRELLETLIFSKPIRCTSSGLDSGRWTVSCTFPEQGTLSGADATELDPFKKELQDTSVSPRLNGNLSVRARKQDDAVHIESSADQGLFDTEIFWKLRVDPTGPHDSLDETIEESILGSEWSALSSNIETKIEGKGISMDDSNSEAD</sequence>
<name>A0A1Y1UHV0_9TREE</name>
<evidence type="ECO:0000313" key="1">
    <source>
        <dbReference type="EMBL" id="ORX37640.1"/>
    </source>
</evidence>
<dbReference type="RefSeq" id="XP_021871627.1">
    <property type="nucleotide sequence ID" value="XM_022018115.1"/>
</dbReference>
<proteinExistence type="predicted"/>
<comment type="caution">
    <text evidence="1">The sequence shown here is derived from an EMBL/GenBank/DDBJ whole genome shotgun (WGS) entry which is preliminary data.</text>
</comment>
<evidence type="ECO:0000313" key="2">
    <source>
        <dbReference type="Proteomes" id="UP000193218"/>
    </source>
</evidence>
<dbReference type="AlphaFoldDB" id="A0A1Y1UHV0"/>
<dbReference type="GeneID" id="33559924"/>
<dbReference type="InParanoid" id="A0A1Y1UHV0"/>
<organism evidence="1 2">
    <name type="scientific">Kockovaella imperatae</name>
    <dbReference type="NCBI Taxonomy" id="4999"/>
    <lineage>
        <taxon>Eukaryota</taxon>
        <taxon>Fungi</taxon>
        <taxon>Dikarya</taxon>
        <taxon>Basidiomycota</taxon>
        <taxon>Agaricomycotina</taxon>
        <taxon>Tremellomycetes</taxon>
        <taxon>Tremellales</taxon>
        <taxon>Cuniculitremaceae</taxon>
        <taxon>Kockovaella</taxon>
    </lineage>
</organism>
<dbReference type="Proteomes" id="UP000193218">
    <property type="component" value="Unassembled WGS sequence"/>
</dbReference>
<accession>A0A1Y1UHV0</accession>
<gene>
    <name evidence="1" type="ORF">BD324DRAFT_650204</name>
</gene>
<protein>
    <submittedName>
        <fullName evidence="1">Uncharacterized protein</fullName>
    </submittedName>
</protein>
<dbReference type="EMBL" id="NBSH01000005">
    <property type="protein sequence ID" value="ORX37640.1"/>
    <property type="molecule type" value="Genomic_DNA"/>
</dbReference>
<keyword evidence="2" id="KW-1185">Reference proteome</keyword>